<comment type="caution">
    <text evidence="2">The sequence shown here is derived from an EMBL/GenBank/DDBJ whole genome shotgun (WGS) entry which is preliminary data.</text>
</comment>
<dbReference type="EMBL" id="CAJJDO010000092">
    <property type="protein sequence ID" value="CAD8188619.1"/>
    <property type="molecule type" value="Genomic_DNA"/>
</dbReference>
<dbReference type="Pfam" id="PF00400">
    <property type="entry name" value="WD40"/>
    <property type="match status" value="5"/>
</dbReference>
<gene>
    <name evidence="2" type="ORF">PPENT_87.1.T0920003</name>
</gene>
<dbReference type="OrthoDB" id="2161379at2759"/>
<evidence type="ECO:0000313" key="2">
    <source>
        <dbReference type="EMBL" id="CAD8188619.1"/>
    </source>
</evidence>
<dbReference type="PANTHER" id="PTHR45333:SF1">
    <property type="entry name" value="CHROMOSOME UNDETERMINED SCAFFOLD_625, WHOLE GENOME SHOTGUN SEQUENCE"/>
    <property type="match status" value="1"/>
</dbReference>
<dbReference type="PROSITE" id="PS50294">
    <property type="entry name" value="WD_REPEATS_REGION"/>
    <property type="match status" value="5"/>
</dbReference>
<sequence length="595" mass="67270">MNFQQDHLHRQQSIPNLHKVLTSILQKCTRYFYPFCNIQLKLEQEKFNFKNKKKKMQSSFQEKDALVGIFDQVKDVDEQIYGVILEILSKEKIQDCIGFLTDIGNQRQSESQILKRVGNFTQADTEQKLSFIGNDMKQITDVLRKLQVHDFNYKDFTSEENEESTISVINSIKDNRRIIEFMEFLVQLTSINETLIQCGSNSLNLLIQMKVDIRNKNFENINIQNTFLVGANFVRCNFSGSIFNNVNISGINLNGALLFNCRWKELKIHELNKLVCHKFVNSSSSYDSSIRLWDVKTGQQKAKLDGHTSTVYSICFSSDRNTLASGSFDKSIRLWDIKTGQQIAKLDGHTQYVKSVCFSPDGNILASGSEDSSIRLWDVKTGQQKTKLDGHSGSVWSVCISLDGNTLGSGSDDKSIRLWDVKTGQQIDKLDGHTNGILSVCFSPDGNTLASGSNDKSIRLWDVKTLQQKTKLDGHTHNVRSVCFSPDGSTFASGSNENSIPLRDVKTGQEIKSSDINYKDIFAQFKIPLKQHSHISEDTSNYITTLLISQQAVFQAEGALILQGYFINQSGIDLKTLFKQKGSCLLENLQEFNNQ</sequence>
<dbReference type="CDD" id="cd00200">
    <property type="entry name" value="WD40"/>
    <property type="match status" value="1"/>
</dbReference>
<protein>
    <recommendedName>
        <fullName evidence="4">WD-40 repeat protein</fullName>
    </recommendedName>
</protein>
<evidence type="ECO:0008006" key="4">
    <source>
        <dbReference type="Google" id="ProtNLM"/>
    </source>
</evidence>
<evidence type="ECO:0000313" key="3">
    <source>
        <dbReference type="Proteomes" id="UP000689195"/>
    </source>
</evidence>
<proteinExistence type="predicted"/>
<dbReference type="AlphaFoldDB" id="A0A8S1WKD8"/>
<feature type="repeat" description="WD" evidence="1">
    <location>
        <begin position="346"/>
        <end position="387"/>
    </location>
</feature>
<feature type="repeat" description="WD" evidence="1">
    <location>
        <begin position="430"/>
        <end position="471"/>
    </location>
</feature>
<feature type="repeat" description="WD" evidence="1">
    <location>
        <begin position="388"/>
        <end position="429"/>
    </location>
</feature>
<dbReference type="Pfam" id="PF00805">
    <property type="entry name" value="Pentapeptide"/>
    <property type="match status" value="1"/>
</dbReference>
<dbReference type="InterPro" id="IPR001646">
    <property type="entry name" value="5peptide_repeat"/>
</dbReference>
<dbReference type="InterPro" id="IPR001680">
    <property type="entry name" value="WD40_rpt"/>
</dbReference>
<dbReference type="PROSITE" id="PS50082">
    <property type="entry name" value="WD_REPEATS_2"/>
    <property type="match status" value="6"/>
</dbReference>
<dbReference type="InterPro" id="IPR019775">
    <property type="entry name" value="WD40_repeat_CS"/>
</dbReference>
<feature type="repeat" description="WD" evidence="1">
    <location>
        <begin position="472"/>
        <end position="513"/>
    </location>
</feature>
<dbReference type="PANTHER" id="PTHR45333">
    <property type="entry name" value="MEMBRANE PROTEIN-RELATED"/>
    <property type="match status" value="1"/>
</dbReference>
<keyword evidence="1" id="KW-0853">WD repeat</keyword>
<dbReference type="SMART" id="SM00320">
    <property type="entry name" value="WD40"/>
    <property type="match status" value="5"/>
</dbReference>
<organism evidence="2 3">
    <name type="scientific">Paramecium pentaurelia</name>
    <dbReference type="NCBI Taxonomy" id="43138"/>
    <lineage>
        <taxon>Eukaryota</taxon>
        <taxon>Sar</taxon>
        <taxon>Alveolata</taxon>
        <taxon>Ciliophora</taxon>
        <taxon>Intramacronucleata</taxon>
        <taxon>Oligohymenophorea</taxon>
        <taxon>Peniculida</taxon>
        <taxon>Parameciidae</taxon>
        <taxon>Paramecium</taxon>
    </lineage>
</organism>
<dbReference type="PROSITE" id="PS00678">
    <property type="entry name" value="WD_REPEATS_1"/>
    <property type="match status" value="4"/>
</dbReference>
<keyword evidence="3" id="KW-1185">Reference proteome</keyword>
<feature type="repeat" description="WD" evidence="1">
    <location>
        <begin position="283"/>
        <end position="303"/>
    </location>
</feature>
<feature type="repeat" description="WD" evidence="1">
    <location>
        <begin position="304"/>
        <end position="345"/>
    </location>
</feature>
<reference evidence="2" key="1">
    <citation type="submission" date="2021-01" db="EMBL/GenBank/DDBJ databases">
        <authorList>
            <consortium name="Genoscope - CEA"/>
            <person name="William W."/>
        </authorList>
    </citation>
    <scope>NUCLEOTIDE SEQUENCE</scope>
</reference>
<accession>A0A8S1WKD8</accession>
<name>A0A8S1WKD8_9CILI</name>
<evidence type="ECO:0000256" key="1">
    <source>
        <dbReference type="PROSITE-ProRule" id="PRU00221"/>
    </source>
</evidence>
<dbReference type="Proteomes" id="UP000689195">
    <property type="component" value="Unassembled WGS sequence"/>
</dbReference>